<keyword evidence="1" id="KW-0472">Membrane</keyword>
<keyword evidence="1" id="KW-1133">Transmembrane helix</keyword>
<proteinExistence type="predicted"/>
<evidence type="ECO:0000259" key="2">
    <source>
        <dbReference type="Pfam" id="PF01909"/>
    </source>
</evidence>
<sequence length="170" mass="20447">MDDIKYRLTDYKYNFLSNMKEYLETDFLFYGSIKRIDYLENNSDIDIAILTDNPASMLAKIKNFLNIKNTRIKKIYQTFNNQPLLVNGYKFTYNDDNNNWSFDVVIYDEIYRDMIIKDIYYINNLPIYVTILLYILKFLYYRLHLISSSVFWDTKNKIFSLALSKKSATL</sequence>
<reference evidence="3" key="1">
    <citation type="journal article" date="2020" name="Nature">
        <title>Giant virus diversity and host interactions through global metagenomics.</title>
        <authorList>
            <person name="Schulz F."/>
            <person name="Roux S."/>
            <person name="Paez-Espino D."/>
            <person name="Jungbluth S."/>
            <person name="Walsh D.A."/>
            <person name="Denef V.J."/>
            <person name="McMahon K.D."/>
            <person name="Konstantinidis K.T."/>
            <person name="Eloe-Fadrosh E.A."/>
            <person name="Kyrpides N.C."/>
            <person name="Woyke T."/>
        </authorList>
    </citation>
    <scope>NUCLEOTIDE SEQUENCE</scope>
    <source>
        <strain evidence="3">GVMAG-M-3300023184-86</strain>
    </source>
</reference>
<organism evidence="3">
    <name type="scientific">viral metagenome</name>
    <dbReference type="NCBI Taxonomy" id="1070528"/>
    <lineage>
        <taxon>unclassified sequences</taxon>
        <taxon>metagenomes</taxon>
        <taxon>organismal metagenomes</taxon>
    </lineage>
</organism>
<accession>A0A6C0IGR4</accession>
<dbReference type="AlphaFoldDB" id="A0A6C0IGR4"/>
<evidence type="ECO:0000313" key="3">
    <source>
        <dbReference type="EMBL" id="QHT92142.1"/>
    </source>
</evidence>
<protein>
    <recommendedName>
        <fullName evidence="2">Polymerase nucleotidyl transferase domain-containing protein</fullName>
    </recommendedName>
</protein>
<keyword evidence="1" id="KW-0812">Transmembrane</keyword>
<feature type="transmembrane region" description="Helical" evidence="1">
    <location>
        <begin position="120"/>
        <end position="141"/>
    </location>
</feature>
<dbReference type="Pfam" id="PF01909">
    <property type="entry name" value="NTP_transf_2"/>
    <property type="match status" value="1"/>
</dbReference>
<dbReference type="InterPro" id="IPR002934">
    <property type="entry name" value="Polymerase_NTP_transf_dom"/>
</dbReference>
<feature type="domain" description="Polymerase nucleotidyl transferase" evidence="2">
    <location>
        <begin position="20"/>
        <end position="119"/>
    </location>
</feature>
<name>A0A6C0IGR4_9ZZZZ</name>
<dbReference type="GO" id="GO:0016779">
    <property type="term" value="F:nucleotidyltransferase activity"/>
    <property type="evidence" value="ECO:0007669"/>
    <property type="project" value="InterPro"/>
</dbReference>
<evidence type="ECO:0000256" key="1">
    <source>
        <dbReference type="SAM" id="Phobius"/>
    </source>
</evidence>
<dbReference type="SUPFAM" id="SSF81301">
    <property type="entry name" value="Nucleotidyltransferase"/>
    <property type="match status" value="1"/>
</dbReference>
<dbReference type="InterPro" id="IPR043519">
    <property type="entry name" value="NT_sf"/>
</dbReference>
<dbReference type="EMBL" id="MN740179">
    <property type="protein sequence ID" value="QHT92142.1"/>
    <property type="molecule type" value="Genomic_DNA"/>
</dbReference>